<dbReference type="InterPro" id="IPR011990">
    <property type="entry name" value="TPR-like_helical_dom_sf"/>
</dbReference>
<gene>
    <name evidence="1" type="ORF">BCV38_00110</name>
</gene>
<organism evidence="1 2">
    <name type="scientific">Vibrio lentus</name>
    <dbReference type="NCBI Taxonomy" id="136468"/>
    <lineage>
        <taxon>Bacteria</taxon>
        <taxon>Pseudomonadati</taxon>
        <taxon>Pseudomonadota</taxon>
        <taxon>Gammaproteobacteria</taxon>
        <taxon>Vibrionales</taxon>
        <taxon>Vibrionaceae</taxon>
        <taxon>Vibrio</taxon>
    </lineage>
</organism>
<evidence type="ECO:0008006" key="3">
    <source>
        <dbReference type="Google" id="ProtNLM"/>
    </source>
</evidence>
<accession>A0AA45AAV9</accession>
<dbReference type="EMBL" id="MCSB01000001">
    <property type="protein sequence ID" value="PME33197.1"/>
    <property type="molecule type" value="Genomic_DNA"/>
</dbReference>
<evidence type="ECO:0000313" key="1">
    <source>
        <dbReference type="EMBL" id="PME33197.1"/>
    </source>
</evidence>
<dbReference type="RefSeq" id="WP_102336643.1">
    <property type="nucleotide sequence ID" value="NZ_JAAHTI010000003.1"/>
</dbReference>
<proteinExistence type="predicted"/>
<dbReference type="AlphaFoldDB" id="A0AA45AAV9"/>
<comment type="caution">
    <text evidence="1">The sequence shown here is derived from an EMBL/GenBank/DDBJ whole genome shotgun (WGS) entry which is preliminary data.</text>
</comment>
<evidence type="ECO:0000313" key="2">
    <source>
        <dbReference type="Proteomes" id="UP000239763"/>
    </source>
</evidence>
<reference evidence="1 2" key="1">
    <citation type="journal article" date="2018" name="Nature">
        <title>A major lineage of non-tailed dsDNA viruses as unrecognized killers of marine bacteria.</title>
        <authorList>
            <person name="Kauffman K.M."/>
            <person name="Hussain F.A."/>
            <person name="Yang J."/>
            <person name="Arevalo P."/>
            <person name="Brown J.M."/>
            <person name="Chang W.K."/>
            <person name="VanInsberghe D."/>
            <person name="Elsherbini J."/>
            <person name="Sharma R.S."/>
            <person name="Cutler M.B."/>
            <person name="Kelly L."/>
            <person name="Polz M.F."/>
        </authorList>
    </citation>
    <scope>NUCLEOTIDE SEQUENCE [LARGE SCALE GENOMIC DNA]</scope>
    <source>
        <strain evidence="1 2">10N.286.55.E1</strain>
    </source>
</reference>
<keyword evidence="2" id="KW-1185">Reference proteome</keyword>
<dbReference type="Gene3D" id="1.25.40.10">
    <property type="entry name" value="Tetratricopeptide repeat domain"/>
    <property type="match status" value="1"/>
</dbReference>
<dbReference type="GeneID" id="69650557"/>
<name>A0AA45AAV9_9VIBR</name>
<protein>
    <recommendedName>
        <fullName evidence="3">NB-ARC domain-containing protein</fullName>
    </recommendedName>
</protein>
<dbReference type="Proteomes" id="UP000239763">
    <property type="component" value="Unassembled WGS sequence"/>
</dbReference>
<dbReference type="SUPFAM" id="SSF52540">
    <property type="entry name" value="P-loop containing nucleoside triphosphate hydrolases"/>
    <property type="match status" value="1"/>
</dbReference>
<dbReference type="Gene3D" id="3.40.50.300">
    <property type="entry name" value="P-loop containing nucleotide triphosphate hydrolases"/>
    <property type="match status" value="1"/>
</dbReference>
<dbReference type="SUPFAM" id="SSF48452">
    <property type="entry name" value="TPR-like"/>
    <property type="match status" value="1"/>
</dbReference>
<dbReference type="InterPro" id="IPR027417">
    <property type="entry name" value="P-loop_NTPase"/>
</dbReference>
<sequence length="819" mass="93399">MLDVYLEQLHEVDNLNNDDSKLNHLTSILRSLLQCLAVITIEVTNEVVPSDSFDLPEYAHRLRRPADGSPSQILDALVPLLREHLHRDYLFGWFEVPKGQEQPVSTLVNSWIQFRNNRPGHGVLDDNIVIEWSCNMRKIIGALLDVSKNMLPKITSDNDRMIPPDYLKIKELSIPLVYKNKAVVIRSIVIKKGVSKLRCQVLCRHNAEEIVVELPTTNVFITESIKSTNSYVLADVNNSKGSYSIFHNVPVRQTDTFEGRDGEIEELRDWIDDLDSKYCLVYGDGGFGKTTLVLEVINQVLEGDLDCIPPQIISYQTAKLTKWTSNGLVYLKGVVPASDEIVRELMRLFESRLDKSWFEVSGRALIGKAETYLKQEGFKRDDVLLIIDNTEVFAESSYDVKELGRFFKSLGRLVGRVIITSRRREYVEANPVLVEGLSEQESATLMRRLAKEYNAKPLVSASERTLRKASRKLMCKPLLIHSLTKHISHTQKSIDDTLNIIFSKKNHELLDFLYQDAWNRMNDLQKKVFMIIVNISGPINDTAIASSCQKSGIQISEFESALSETYFCTEVSHSGINGIEFVALARNFFLKCFGSCSSQNKSEIRRLSGEVDLDIIKSEEINRAYREDRVAEAFRTDYAKAAKNYAVQGLIEDAVEMYEFAIQEEPLNAALHDRYAWLLLNRTKQIKKACIMAKKAVDLDANNCDARVSLAFAYYRLQKINLGDAQIDAARKLGRTSGFCNLRKGIARYYYSKNETNLQHAISNLLTSLEYLEIAKKNNNRLDKFYHKNNEEIVKYVSLAKALLKVRRTQLTKQKSNQI</sequence>